<dbReference type="PROSITE" id="PS50016">
    <property type="entry name" value="ZF_PHD_2"/>
    <property type="match status" value="1"/>
</dbReference>
<dbReference type="CDD" id="cd11660">
    <property type="entry name" value="SANT_TRF"/>
    <property type="match status" value="1"/>
</dbReference>
<protein>
    <recommendedName>
        <fullName evidence="6">PHD-type domain-containing protein</fullName>
    </recommendedName>
</protein>
<keyword evidence="1" id="KW-0479">Metal-binding</keyword>
<evidence type="ECO:0000259" key="6">
    <source>
        <dbReference type="PROSITE" id="PS50016"/>
    </source>
</evidence>
<dbReference type="GO" id="GO:0006357">
    <property type="term" value="P:regulation of transcription by RNA polymerase II"/>
    <property type="evidence" value="ECO:0007669"/>
    <property type="project" value="TreeGrafter"/>
</dbReference>
<dbReference type="InterPro" id="IPR001965">
    <property type="entry name" value="Znf_PHD"/>
</dbReference>
<dbReference type="PROSITE" id="PS01359">
    <property type="entry name" value="ZF_PHD_1"/>
    <property type="match status" value="1"/>
</dbReference>
<name>A0A8X7ZAQ2_POPTO</name>
<gene>
    <name evidence="7" type="ORF">POTOM_036467</name>
</gene>
<keyword evidence="3" id="KW-0862">Zinc</keyword>
<dbReference type="InterPro" id="IPR019786">
    <property type="entry name" value="Zinc_finger_PHD-type_CS"/>
</dbReference>
<evidence type="ECO:0000256" key="3">
    <source>
        <dbReference type="ARBA" id="ARBA00022833"/>
    </source>
</evidence>
<dbReference type="InterPro" id="IPR019787">
    <property type="entry name" value="Znf_PHD-finger"/>
</dbReference>
<dbReference type="PANTHER" id="PTHR46309">
    <property type="entry name" value="PHD FINGER PROTEIN 12"/>
    <property type="match status" value="1"/>
</dbReference>
<dbReference type="InterPro" id="IPR042163">
    <property type="entry name" value="PHF12"/>
</dbReference>
<dbReference type="AlphaFoldDB" id="A0A8X7ZAQ2"/>
<feature type="region of interest" description="Disordered" evidence="5">
    <location>
        <begin position="1"/>
        <end position="31"/>
    </location>
</feature>
<evidence type="ECO:0000313" key="7">
    <source>
        <dbReference type="EMBL" id="KAG6759970.1"/>
    </source>
</evidence>
<dbReference type="Proteomes" id="UP000886885">
    <property type="component" value="Chromosome 10A"/>
</dbReference>
<evidence type="ECO:0000313" key="8">
    <source>
        <dbReference type="Proteomes" id="UP000886885"/>
    </source>
</evidence>
<sequence>MSPTAGKGKMIDSFGGLNRKRKSRPCGRSESNTYGVVSLASCSWDANESTTSILPPRPIGDDGVFDKLDAAMSRRELSTQSNYYECVICDYGGELLCCDVCPCTYHLQCLNPPLECTPPGSWQCPNCCNEADPATQLLCIESSKENVSSNNAKQAFSHNLLSSDIKKKLELSSDLPAPVESGSLAHENLPAGSLQSLYDLAEAGDLMERTSKKYVPTKEQLNALNHDGDEKGTETCTRANEIREGADTDPGKSTWVCDSSEMVKGDRADKPVINTSSLLDGSGIQFWSGEKADRLSESEDLIAPRNKNPIEEQGEMMACLGQATNNDICPASDNLNQCDKLLVLRDVMLETTTGHYKSKRNIGGRELQQAWLPEYTEAGKALKEKDAKLRARQKQKLALRNNSTILSPATIEQVPDAWSDVELDSLWVGVRRHGQGNWEAMLRDPSLFFKGKTVEHLTQRWMKERLQIFNLEEYGNPQVDRHQIAGTTSLSSKDQHSSGEVKIDEPTLLLGGISSDSIAIRDLNQIQPKTDNEGLGGFLPHGNEIPNNFIQNEGPSVHFDASRFDGDDLLGVLLTHPYVMIMLKILVSDSLIIRGGIILAIPVVQGDNIWKGSLFNEDINLGNEDKVKNEIDSQDHVTVNKTGVSLAFAEDNRYVCQ</sequence>
<dbReference type="OrthoDB" id="1436401at2759"/>
<keyword evidence="2 4" id="KW-0863">Zinc-finger</keyword>
<dbReference type="GO" id="GO:0008270">
    <property type="term" value="F:zinc ion binding"/>
    <property type="evidence" value="ECO:0007669"/>
    <property type="project" value="UniProtKB-KW"/>
</dbReference>
<dbReference type="Pfam" id="PF00628">
    <property type="entry name" value="PHD"/>
    <property type="match status" value="1"/>
</dbReference>
<dbReference type="SMART" id="SM00249">
    <property type="entry name" value="PHD"/>
    <property type="match status" value="1"/>
</dbReference>
<dbReference type="GO" id="GO:0005634">
    <property type="term" value="C:nucleus"/>
    <property type="evidence" value="ECO:0007669"/>
    <property type="project" value="TreeGrafter"/>
</dbReference>
<organism evidence="7 8">
    <name type="scientific">Populus tomentosa</name>
    <name type="common">Chinese white poplar</name>
    <dbReference type="NCBI Taxonomy" id="118781"/>
    <lineage>
        <taxon>Eukaryota</taxon>
        <taxon>Viridiplantae</taxon>
        <taxon>Streptophyta</taxon>
        <taxon>Embryophyta</taxon>
        <taxon>Tracheophyta</taxon>
        <taxon>Spermatophyta</taxon>
        <taxon>Magnoliopsida</taxon>
        <taxon>eudicotyledons</taxon>
        <taxon>Gunneridae</taxon>
        <taxon>Pentapetalae</taxon>
        <taxon>rosids</taxon>
        <taxon>fabids</taxon>
        <taxon>Malpighiales</taxon>
        <taxon>Salicaceae</taxon>
        <taxon>Saliceae</taxon>
        <taxon>Populus</taxon>
    </lineage>
</organism>
<dbReference type="PANTHER" id="PTHR46309:SF1">
    <property type="entry name" value="PHD FINGER PROTEIN 12"/>
    <property type="match status" value="1"/>
</dbReference>
<evidence type="ECO:0000256" key="1">
    <source>
        <dbReference type="ARBA" id="ARBA00022723"/>
    </source>
</evidence>
<proteinExistence type="predicted"/>
<comment type="caution">
    <text evidence="7">The sequence shown here is derived from an EMBL/GenBank/DDBJ whole genome shotgun (WGS) entry which is preliminary data.</text>
</comment>
<keyword evidence="8" id="KW-1185">Reference proteome</keyword>
<feature type="domain" description="PHD-type" evidence="6">
    <location>
        <begin position="83"/>
        <end position="130"/>
    </location>
</feature>
<dbReference type="EMBL" id="JAAWWB010000019">
    <property type="protein sequence ID" value="KAG6759970.1"/>
    <property type="molecule type" value="Genomic_DNA"/>
</dbReference>
<accession>A0A8X7ZAQ2</accession>
<reference evidence="7" key="1">
    <citation type="journal article" date="2020" name="bioRxiv">
        <title>Hybrid origin of Populus tomentosa Carr. identified through genome sequencing and phylogenomic analysis.</title>
        <authorList>
            <person name="An X."/>
            <person name="Gao K."/>
            <person name="Chen Z."/>
            <person name="Li J."/>
            <person name="Yang X."/>
            <person name="Yang X."/>
            <person name="Zhou J."/>
            <person name="Guo T."/>
            <person name="Zhao T."/>
            <person name="Huang S."/>
            <person name="Miao D."/>
            <person name="Khan W.U."/>
            <person name="Rao P."/>
            <person name="Ye M."/>
            <person name="Lei B."/>
            <person name="Liao W."/>
            <person name="Wang J."/>
            <person name="Ji L."/>
            <person name="Li Y."/>
            <person name="Guo B."/>
            <person name="Mustafa N.S."/>
            <person name="Li S."/>
            <person name="Yun Q."/>
            <person name="Keller S.R."/>
            <person name="Mao J."/>
            <person name="Zhang R."/>
            <person name="Strauss S.H."/>
        </authorList>
    </citation>
    <scope>NUCLEOTIDE SEQUENCE</scope>
    <source>
        <strain evidence="7">GM15</strain>
        <tissue evidence="7">Leaf</tissue>
    </source>
</reference>
<evidence type="ECO:0000256" key="4">
    <source>
        <dbReference type="PROSITE-ProRule" id="PRU00146"/>
    </source>
</evidence>
<dbReference type="GO" id="GO:0003714">
    <property type="term" value="F:transcription corepressor activity"/>
    <property type="evidence" value="ECO:0007669"/>
    <property type="project" value="InterPro"/>
</dbReference>
<dbReference type="CDD" id="cd15532">
    <property type="entry name" value="PHD2_CHD_II"/>
    <property type="match status" value="1"/>
</dbReference>
<evidence type="ECO:0000256" key="2">
    <source>
        <dbReference type="ARBA" id="ARBA00022771"/>
    </source>
</evidence>
<evidence type="ECO:0000256" key="5">
    <source>
        <dbReference type="SAM" id="MobiDB-lite"/>
    </source>
</evidence>